<name>A0A0D1LD70_9MYCO</name>
<protein>
    <submittedName>
        <fullName evidence="1">Uncharacterized protein</fullName>
    </submittedName>
</protein>
<organism evidence="1 2">
    <name type="scientific">Mycolicibacterium llatzerense</name>
    <dbReference type="NCBI Taxonomy" id="280871"/>
    <lineage>
        <taxon>Bacteria</taxon>
        <taxon>Bacillati</taxon>
        <taxon>Actinomycetota</taxon>
        <taxon>Actinomycetes</taxon>
        <taxon>Mycobacteriales</taxon>
        <taxon>Mycobacteriaceae</taxon>
        <taxon>Mycolicibacterium</taxon>
    </lineage>
</organism>
<dbReference type="PATRIC" id="fig|280871.6.peg.2909"/>
<proteinExistence type="predicted"/>
<dbReference type="AlphaFoldDB" id="A0A0D1LD70"/>
<evidence type="ECO:0000313" key="2">
    <source>
        <dbReference type="Proteomes" id="UP000032221"/>
    </source>
</evidence>
<dbReference type="RefSeq" id="WP_043396724.1">
    <property type="nucleotide sequence ID" value="NZ_JXST01000018.1"/>
</dbReference>
<sequence length="106" mass="11602">MGGELKGLMSLSSESDVAWELVESIRSRLTVSELNNAYVNLGIGEFGTVIETLITVVVREQLTVPETLMGTLETWRALHHPDGPLSGRLMHQLAQCRQHGDSRCGA</sequence>
<dbReference type="STRING" id="280871.TL10_14020"/>
<comment type="caution">
    <text evidence="1">The sequence shown here is derived from an EMBL/GenBank/DDBJ whole genome shotgun (WGS) entry which is preliminary data.</text>
</comment>
<dbReference type="EMBL" id="JXST01000018">
    <property type="protein sequence ID" value="KIU16272.1"/>
    <property type="molecule type" value="Genomic_DNA"/>
</dbReference>
<gene>
    <name evidence="1" type="ORF">TL10_14020</name>
</gene>
<dbReference type="OrthoDB" id="4633952at2"/>
<reference evidence="1 2" key="1">
    <citation type="submission" date="2015-01" db="EMBL/GenBank/DDBJ databases">
        <title>Genome sequence of Mycobacterium llatzerense and Mycobacterium immunogenum recovered from brain abscess.</title>
        <authorList>
            <person name="Greninger A.L."/>
            <person name="Langelier C."/>
            <person name="Cunningham G."/>
            <person name="Chiu C.Y."/>
            <person name="Miller S."/>
        </authorList>
    </citation>
    <scope>NUCLEOTIDE SEQUENCE [LARGE SCALE GENOMIC DNA]</scope>
    <source>
        <strain evidence="1 2">CLUC14</strain>
    </source>
</reference>
<accession>A0A0D1LD70</accession>
<keyword evidence="2" id="KW-1185">Reference proteome</keyword>
<dbReference type="Proteomes" id="UP000032221">
    <property type="component" value="Unassembled WGS sequence"/>
</dbReference>
<evidence type="ECO:0000313" key="1">
    <source>
        <dbReference type="EMBL" id="KIU16272.1"/>
    </source>
</evidence>